<gene>
    <name evidence="5" type="ORF">KB449_25715</name>
</gene>
<dbReference type="InterPro" id="IPR018060">
    <property type="entry name" value="HTH_AraC"/>
</dbReference>
<evidence type="ECO:0000313" key="5">
    <source>
        <dbReference type="EMBL" id="MDI4648376.1"/>
    </source>
</evidence>
<dbReference type="InterPro" id="IPR037923">
    <property type="entry name" value="HTH-like"/>
</dbReference>
<proteinExistence type="predicted"/>
<dbReference type="Proteomes" id="UP001161691">
    <property type="component" value="Unassembled WGS sequence"/>
</dbReference>
<keyword evidence="6" id="KW-1185">Reference proteome</keyword>
<dbReference type="Pfam" id="PF12833">
    <property type="entry name" value="HTH_18"/>
    <property type="match status" value="1"/>
</dbReference>
<evidence type="ECO:0000259" key="4">
    <source>
        <dbReference type="PROSITE" id="PS01124"/>
    </source>
</evidence>
<keyword evidence="2" id="KW-0238">DNA-binding</keyword>
<dbReference type="PROSITE" id="PS01124">
    <property type="entry name" value="HTH_ARAC_FAMILY_2"/>
    <property type="match status" value="1"/>
</dbReference>
<dbReference type="EMBL" id="JAGRPV010000001">
    <property type="protein sequence ID" value="MDI4648376.1"/>
    <property type="molecule type" value="Genomic_DNA"/>
</dbReference>
<dbReference type="PANTHER" id="PTHR43280">
    <property type="entry name" value="ARAC-FAMILY TRANSCRIPTIONAL REGULATOR"/>
    <property type="match status" value="1"/>
</dbReference>
<dbReference type="InterPro" id="IPR018062">
    <property type="entry name" value="HTH_AraC-typ_CS"/>
</dbReference>
<dbReference type="PANTHER" id="PTHR43280:SF30">
    <property type="entry name" value="MMSAB OPERON REGULATORY PROTEIN"/>
    <property type="match status" value="1"/>
</dbReference>
<name>A0ABT6TPA4_9BACL</name>
<comment type="caution">
    <text evidence="5">The sequence shown here is derived from an EMBL/GenBank/DDBJ whole genome shotgun (WGS) entry which is preliminary data.</text>
</comment>
<dbReference type="PROSITE" id="PS00041">
    <property type="entry name" value="HTH_ARAC_FAMILY_1"/>
    <property type="match status" value="1"/>
</dbReference>
<dbReference type="InterPro" id="IPR009057">
    <property type="entry name" value="Homeodomain-like_sf"/>
</dbReference>
<dbReference type="SMART" id="SM00342">
    <property type="entry name" value="HTH_ARAC"/>
    <property type="match status" value="1"/>
</dbReference>
<evidence type="ECO:0000256" key="2">
    <source>
        <dbReference type="ARBA" id="ARBA00023125"/>
    </source>
</evidence>
<accession>A0ABT6TPA4</accession>
<dbReference type="SUPFAM" id="SSF46689">
    <property type="entry name" value="Homeodomain-like"/>
    <property type="match status" value="1"/>
</dbReference>
<evidence type="ECO:0000256" key="1">
    <source>
        <dbReference type="ARBA" id="ARBA00023015"/>
    </source>
</evidence>
<reference evidence="5" key="1">
    <citation type="submission" date="2023-04" db="EMBL/GenBank/DDBJ databases">
        <title>Comparative genomic analysis of Cohnella hashimotonis sp. nov., isolated from the International Space Station.</title>
        <authorList>
            <person name="Venkateswaran K."/>
            <person name="Simpson A."/>
        </authorList>
    </citation>
    <scope>NUCLEOTIDE SEQUENCE</scope>
    <source>
        <strain evidence="5">F6_2S_P_1</strain>
    </source>
</reference>
<keyword evidence="1" id="KW-0805">Transcription regulation</keyword>
<feature type="domain" description="HTH araC/xylS-type" evidence="4">
    <location>
        <begin position="187"/>
        <end position="286"/>
    </location>
</feature>
<dbReference type="SUPFAM" id="SSF51215">
    <property type="entry name" value="Regulatory protein AraC"/>
    <property type="match status" value="1"/>
</dbReference>
<protein>
    <submittedName>
        <fullName evidence="5">AraC family transcriptional regulator</fullName>
    </submittedName>
</protein>
<evidence type="ECO:0000313" key="6">
    <source>
        <dbReference type="Proteomes" id="UP001161691"/>
    </source>
</evidence>
<sequence>MDCIQWQVPPMPQLVTAGHGTWRPGMQHFRRSFDLYDIIFVKSGCLYMTEDGAEYAIGPNRLLVLEPGKAHEGFRPCEVPTELYWFHVKHDSGHRIVASDEIPWSLVLRKGTDKDLQPGMQPVYIPKFGAFRMDEAWPALDRLVKLHDRLTVEAVWRLQAAFVQLLSVMQQFVRGAATETRSSRLAEEVSAYLRRLACEPFDIEALEREFHFHPDYIARCMRRHTGMSPVEYVRHVRVDRARRLLEHSPELSVKQIAEAVGIADPNYFGRLFRKETGMSPAAYRRLHAGYA</sequence>
<dbReference type="InterPro" id="IPR020449">
    <property type="entry name" value="Tscrpt_reg_AraC-type_HTH"/>
</dbReference>
<dbReference type="Gene3D" id="1.10.10.60">
    <property type="entry name" value="Homeodomain-like"/>
    <property type="match status" value="2"/>
</dbReference>
<organism evidence="5 6">
    <name type="scientific">Cohnella hashimotonis</name>
    <dbReference type="NCBI Taxonomy" id="2826895"/>
    <lineage>
        <taxon>Bacteria</taxon>
        <taxon>Bacillati</taxon>
        <taxon>Bacillota</taxon>
        <taxon>Bacilli</taxon>
        <taxon>Bacillales</taxon>
        <taxon>Paenibacillaceae</taxon>
        <taxon>Cohnella</taxon>
    </lineage>
</organism>
<evidence type="ECO:0000256" key="3">
    <source>
        <dbReference type="ARBA" id="ARBA00023163"/>
    </source>
</evidence>
<dbReference type="RefSeq" id="WP_282911094.1">
    <property type="nucleotide sequence ID" value="NZ_JAGRPV010000001.1"/>
</dbReference>
<dbReference type="PRINTS" id="PR00032">
    <property type="entry name" value="HTHARAC"/>
</dbReference>
<keyword evidence="3" id="KW-0804">Transcription</keyword>